<accession>A0ACC1N9W6</accession>
<evidence type="ECO:0000313" key="2">
    <source>
        <dbReference type="Proteomes" id="UP001143910"/>
    </source>
</evidence>
<sequence length="1135" mass="127155">MPSPKDYNVGWICAVKPEYVAATEFLEDEHPRPESFSPNDTNDYTLGRIGKNNVVIAVLPTGGYGMSSAVNVATHLLHSFPNVKVCLMVGIAGGAPSEKHDIRLGDVVVSEPRDDKGGVVQYDFGKILQGQGFQITGFLNQPPTMLLSALMGIQVRYEREGHRLKEHIAAILKNKPRLQPKYQRPPPETDRLFKSDVIHDPGGCAKFCASKTTHLVPRRQRGEHEDDPAIHYGLIASGNQLMKDASIRDKISKEHDILCFEMEAAGLMNNFPCLVIRGICDYSDSHKNDEWQGYAAMAAAAFAKDLLTRRWLSSVASEQLHITDLAKAKRLEVEQKERQECHQLFRLTTTTKGTTYEWYKDRVEERIEETCLWFLEHHHFELWLGQDSGTLLVTADPGSGKSVLAKYLIDHGLPRSSAICYFFFKDQDQNTVRQALCAVLHQVFSQTPSLLGYAISEYRKNGTGFIDSTNTLWRILRNALSDTQTRPTIIVFDALDECAESDMLELVQSVSSHIHAAQASHSKVKYLLTCRPYERIVSEFHRVAGAFPHVRIPGEDQSEAISQEVNHVIAHRVKQLSKVKNLPLKVQNRLLQLLQEATHRTYIWVYLVFNYLEDEPFKKTVQGIESTMALLPRSINEAYDEILHKSKNFFMARQALSIILAASRPLTLSEMNIALSMEYTSKLPIDLEDQENFKLCLRNWCGLLVTIHKSQVYFLDETAREFLVADSSPKGVITRGLNWHRCIERKKAHKMLAEACVLYLCLFEFYVRTNGTREPGEFHCEAFFGYSANNWGMHFREADIRDDDPIIPFTLRLYNLLLQNNTAWFRNYFYYTGSEQPRGCTALMLAARYGHRALIQLLLDKGAAINAKDLTYGRTPLHWAAMNSAPEVISVLLEHGAAIDASDDNFSRTPLMCAIGNRDEVTIRLLLERGADLEAKDKEGCAPILQATNMGCEAIVKLLLASKASVNAQDSQGRTSLSLAAKNGNLAVAELLVATGADIEGVASPAKHRCGGRLKKDMSLLGGTPLLWALMKGHKAIAELIVRHGTDFTAIDKKSGRPPLSWAAEKGYEAVVKSLVDKGANVEVKDLHTDDTALSWAKKKKHKAIVKFLLEKGAGSRGKQRCVVAQARRQSRKNG</sequence>
<comment type="caution">
    <text evidence="1">The sequence shown here is derived from an EMBL/GenBank/DDBJ whole genome shotgun (WGS) entry which is preliminary data.</text>
</comment>
<protein>
    <submittedName>
        <fullName evidence="1">Uncharacterized protein</fullName>
    </submittedName>
</protein>
<keyword evidence="2" id="KW-1185">Reference proteome</keyword>
<reference evidence="1" key="1">
    <citation type="submission" date="2022-08" db="EMBL/GenBank/DDBJ databases">
        <title>Genome Sequence of Lecanicillium fungicola.</title>
        <authorList>
            <person name="Buettner E."/>
        </authorList>
    </citation>
    <scope>NUCLEOTIDE SEQUENCE</scope>
    <source>
        <strain evidence="1">Babe33</strain>
    </source>
</reference>
<dbReference type="Proteomes" id="UP001143910">
    <property type="component" value="Unassembled WGS sequence"/>
</dbReference>
<evidence type="ECO:0000313" key="1">
    <source>
        <dbReference type="EMBL" id="KAJ2976087.1"/>
    </source>
</evidence>
<proteinExistence type="predicted"/>
<name>A0ACC1N9W6_9HYPO</name>
<gene>
    <name evidence="1" type="ORF">NQ176_g5148</name>
</gene>
<organism evidence="1 2">
    <name type="scientific">Zarea fungicola</name>
    <dbReference type="NCBI Taxonomy" id="93591"/>
    <lineage>
        <taxon>Eukaryota</taxon>
        <taxon>Fungi</taxon>
        <taxon>Dikarya</taxon>
        <taxon>Ascomycota</taxon>
        <taxon>Pezizomycotina</taxon>
        <taxon>Sordariomycetes</taxon>
        <taxon>Hypocreomycetidae</taxon>
        <taxon>Hypocreales</taxon>
        <taxon>Cordycipitaceae</taxon>
        <taxon>Zarea</taxon>
    </lineage>
</organism>
<dbReference type="EMBL" id="JANJQO010000623">
    <property type="protein sequence ID" value="KAJ2976087.1"/>
    <property type="molecule type" value="Genomic_DNA"/>
</dbReference>